<dbReference type="EMBL" id="MU267982">
    <property type="protein sequence ID" value="KAH7906734.1"/>
    <property type="molecule type" value="Genomic_DNA"/>
</dbReference>
<evidence type="ECO:0000313" key="1">
    <source>
        <dbReference type="EMBL" id="KAH7906734.1"/>
    </source>
</evidence>
<keyword evidence="2" id="KW-1185">Reference proteome</keyword>
<evidence type="ECO:0000313" key="2">
    <source>
        <dbReference type="Proteomes" id="UP000790377"/>
    </source>
</evidence>
<protein>
    <submittedName>
        <fullName evidence="1">Uncharacterized protein</fullName>
    </submittedName>
</protein>
<comment type="caution">
    <text evidence="1">The sequence shown here is derived from an EMBL/GenBank/DDBJ whole genome shotgun (WGS) entry which is preliminary data.</text>
</comment>
<dbReference type="Proteomes" id="UP000790377">
    <property type="component" value="Unassembled WGS sequence"/>
</dbReference>
<reference evidence="1" key="1">
    <citation type="journal article" date="2021" name="New Phytol.">
        <title>Evolutionary innovations through gain and loss of genes in the ectomycorrhizal Boletales.</title>
        <authorList>
            <person name="Wu G."/>
            <person name="Miyauchi S."/>
            <person name="Morin E."/>
            <person name="Kuo A."/>
            <person name="Drula E."/>
            <person name="Varga T."/>
            <person name="Kohler A."/>
            <person name="Feng B."/>
            <person name="Cao Y."/>
            <person name="Lipzen A."/>
            <person name="Daum C."/>
            <person name="Hundley H."/>
            <person name="Pangilinan J."/>
            <person name="Johnson J."/>
            <person name="Barry K."/>
            <person name="LaButti K."/>
            <person name="Ng V."/>
            <person name="Ahrendt S."/>
            <person name="Min B."/>
            <person name="Choi I.G."/>
            <person name="Park H."/>
            <person name="Plett J.M."/>
            <person name="Magnuson J."/>
            <person name="Spatafora J.W."/>
            <person name="Nagy L.G."/>
            <person name="Henrissat B."/>
            <person name="Grigoriev I.V."/>
            <person name="Yang Z.L."/>
            <person name="Xu J."/>
            <person name="Martin F.M."/>
        </authorList>
    </citation>
    <scope>NUCLEOTIDE SEQUENCE</scope>
    <source>
        <strain evidence="1">ATCC 28755</strain>
    </source>
</reference>
<organism evidence="1 2">
    <name type="scientific">Hygrophoropsis aurantiaca</name>
    <dbReference type="NCBI Taxonomy" id="72124"/>
    <lineage>
        <taxon>Eukaryota</taxon>
        <taxon>Fungi</taxon>
        <taxon>Dikarya</taxon>
        <taxon>Basidiomycota</taxon>
        <taxon>Agaricomycotina</taxon>
        <taxon>Agaricomycetes</taxon>
        <taxon>Agaricomycetidae</taxon>
        <taxon>Boletales</taxon>
        <taxon>Coniophorineae</taxon>
        <taxon>Hygrophoropsidaceae</taxon>
        <taxon>Hygrophoropsis</taxon>
    </lineage>
</organism>
<name>A0ACB8A0P6_9AGAM</name>
<proteinExistence type="predicted"/>
<accession>A0ACB8A0P6</accession>
<sequence length="177" mass="18790">MQVSGDVTFTMQEFISALQLIRTQNDISAAHENDTGDSFPALRTGTECPLCYLRTHQHNCIVCAASVEGEDYVDIGSMTITDVGSVSEDAAPSATAPTNQASISQVLTSAPAVITPPEERWYAVTAGRAIGVIEGWHNAHPLVIGVAGSCFVRCSSQFSATVAFEQAENEGICRIIP</sequence>
<gene>
    <name evidence="1" type="ORF">BJ138DRAFT_589259</name>
</gene>